<evidence type="ECO:0000256" key="5">
    <source>
        <dbReference type="ARBA" id="ARBA00023014"/>
    </source>
</evidence>
<keyword evidence="6" id="KW-0808">Transferase</keyword>
<name>A0A7M2WTL8_9BACT</name>
<dbReference type="Pfam" id="PF19288">
    <property type="entry name" value="CofH_C"/>
    <property type="match status" value="1"/>
</dbReference>
<keyword evidence="1 6" id="KW-0004">4Fe-4S</keyword>
<dbReference type="Pfam" id="PF04055">
    <property type="entry name" value="Radical_SAM"/>
    <property type="match status" value="1"/>
</dbReference>
<evidence type="ECO:0000256" key="8">
    <source>
        <dbReference type="PIRSR" id="PIRSR004762-2"/>
    </source>
</evidence>
<accession>A0A7M2WTL8</accession>
<dbReference type="SFLD" id="SFLDF00343">
    <property type="entry name" value="aminofutalosine_synthase_(mqnE"/>
    <property type="match status" value="1"/>
</dbReference>
<evidence type="ECO:0000259" key="9">
    <source>
        <dbReference type="PROSITE" id="PS51918"/>
    </source>
</evidence>
<comment type="similarity">
    <text evidence="6">Belongs to the radical SAM superfamily. MqnE family.</text>
</comment>
<dbReference type="GO" id="GO:0009234">
    <property type="term" value="P:menaquinone biosynthetic process"/>
    <property type="evidence" value="ECO:0007669"/>
    <property type="project" value="UniProtKB-UniRule"/>
</dbReference>
<dbReference type="InterPro" id="IPR013785">
    <property type="entry name" value="Aldolase_TIM"/>
</dbReference>
<dbReference type="GO" id="GO:0051539">
    <property type="term" value="F:4 iron, 4 sulfur cluster binding"/>
    <property type="evidence" value="ECO:0007669"/>
    <property type="project" value="UniProtKB-KW"/>
</dbReference>
<gene>
    <name evidence="6 10" type="primary">mqnE</name>
    <name evidence="10" type="ORF">IPV69_21595</name>
</gene>
<dbReference type="GO" id="GO:0044689">
    <property type="term" value="F:7,8-didemethyl-8-hydroxy-5-deazariboflavin synthase activity"/>
    <property type="evidence" value="ECO:0007669"/>
    <property type="project" value="TreeGrafter"/>
</dbReference>
<dbReference type="EMBL" id="CP063458">
    <property type="protein sequence ID" value="QOV88793.1"/>
    <property type="molecule type" value="Genomic_DNA"/>
</dbReference>
<comment type="cofactor">
    <cofactor evidence="6 7">
        <name>[4Fe-4S] cluster</name>
        <dbReference type="ChEBI" id="CHEBI:49883"/>
    </cofactor>
    <text evidence="6 7">Binds 1 [4Fe-4S] cluster. The cluster is coordinated with 3 cysteines and an exchangeable S-adenosyl-L-methionine.</text>
</comment>
<dbReference type="GO" id="GO:0102573">
    <property type="term" value="F:aminodeoxyfutalosine synthase activity"/>
    <property type="evidence" value="ECO:0007669"/>
    <property type="project" value="UniProtKB-EC"/>
</dbReference>
<feature type="binding site" evidence="8">
    <location>
        <position position="77"/>
    </location>
    <ligand>
        <name>S-adenosyl-L-methionine</name>
        <dbReference type="ChEBI" id="CHEBI:59789"/>
    </ligand>
</feature>
<evidence type="ECO:0000256" key="2">
    <source>
        <dbReference type="ARBA" id="ARBA00022691"/>
    </source>
</evidence>
<dbReference type="InterPro" id="IPR022432">
    <property type="entry name" value="MqnE"/>
</dbReference>
<keyword evidence="4 6" id="KW-0408">Iron</keyword>
<dbReference type="AlphaFoldDB" id="A0A7M2WTL8"/>
<evidence type="ECO:0000256" key="3">
    <source>
        <dbReference type="ARBA" id="ARBA00022723"/>
    </source>
</evidence>
<dbReference type="InterPro" id="IPR007197">
    <property type="entry name" value="rSAM"/>
</dbReference>
<dbReference type="RefSeq" id="WP_206291799.1">
    <property type="nucleotide sequence ID" value="NZ_CP063458.1"/>
</dbReference>
<evidence type="ECO:0000313" key="11">
    <source>
        <dbReference type="Proteomes" id="UP000593765"/>
    </source>
</evidence>
<evidence type="ECO:0000256" key="4">
    <source>
        <dbReference type="ARBA" id="ARBA00023004"/>
    </source>
</evidence>
<dbReference type="CDD" id="cd01335">
    <property type="entry name" value="Radical_SAM"/>
    <property type="match status" value="1"/>
</dbReference>
<dbReference type="PROSITE" id="PS51918">
    <property type="entry name" value="RADICAL_SAM"/>
    <property type="match status" value="1"/>
</dbReference>
<dbReference type="InterPro" id="IPR058240">
    <property type="entry name" value="rSAM_sf"/>
</dbReference>
<organism evidence="10 11">
    <name type="scientific">Humisphaera borealis</name>
    <dbReference type="NCBI Taxonomy" id="2807512"/>
    <lineage>
        <taxon>Bacteria</taxon>
        <taxon>Pseudomonadati</taxon>
        <taxon>Planctomycetota</taxon>
        <taxon>Phycisphaerae</taxon>
        <taxon>Tepidisphaerales</taxon>
        <taxon>Tepidisphaeraceae</taxon>
        <taxon>Humisphaera</taxon>
    </lineage>
</organism>
<evidence type="ECO:0000313" key="10">
    <source>
        <dbReference type="EMBL" id="QOV88793.1"/>
    </source>
</evidence>
<feature type="binding site" evidence="6 7">
    <location>
        <position position="75"/>
    </location>
    <ligand>
        <name>[4Fe-4S] cluster</name>
        <dbReference type="ChEBI" id="CHEBI:49883"/>
        <note>4Fe-4S-S-AdoMet</note>
    </ligand>
</feature>
<dbReference type="InterPro" id="IPR020050">
    <property type="entry name" value="FO_synthase_su2"/>
</dbReference>
<dbReference type="NCBIfam" id="TIGR03700">
    <property type="entry name" value="mena_SCO4494"/>
    <property type="match status" value="1"/>
</dbReference>
<dbReference type="UniPathway" id="UPA00079"/>
<evidence type="ECO:0000256" key="6">
    <source>
        <dbReference type="HAMAP-Rule" id="MF_00993"/>
    </source>
</evidence>
<feature type="binding site" evidence="8">
    <location>
        <position position="183"/>
    </location>
    <ligand>
        <name>S-adenosyl-L-methionine</name>
        <dbReference type="ChEBI" id="CHEBI:59789"/>
    </ligand>
</feature>
<reference evidence="10 11" key="1">
    <citation type="submission" date="2020-10" db="EMBL/GenBank/DDBJ databases">
        <title>Wide distribution of Phycisphaera-like planctomycetes from WD2101 soil group in peatlands and genome analysis of the first cultivated representative.</title>
        <authorList>
            <person name="Dedysh S.N."/>
            <person name="Beletsky A.V."/>
            <person name="Ivanova A."/>
            <person name="Kulichevskaya I.S."/>
            <person name="Suzina N.E."/>
            <person name="Philippov D.A."/>
            <person name="Rakitin A.L."/>
            <person name="Mardanov A.V."/>
            <person name="Ravin N.V."/>
        </authorList>
    </citation>
    <scope>NUCLEOTIDE SEQUENCE [LARGE SCALE GENOMIC DNA]</scope>
    <source>
        <strain evidence="10 11">M1803</strain>
    </source>
</reference>
<feature type="domain" description="Radical SAM core" evidence="9">
    <location>
        <begin position="57"/>
        <end position="308"/>
    </location>
</feature>
<comment type="function">
    <text evidence="6">Radical SAM enzyme that catalyzes the addition of the adenosyl radical to the double bond of 3-[(1-carboxyvinyl)oxy]benzoate, leading to aminodeoxyfutalosine (AFL), a key intermediate in the formation of menaquinone (MK, vitamin K2) from chorismate.</text>
</comment>
<dbReference type="KEGG" id="hbs:IPV69_21595"/>
<dbReference type="Proteomes" id="UP000593765">
    <property type="component" value="Chromosome"/>
</dbReference>
<keyword evidence="5 6" id="KW-0411">Iron-sulfur</keyword>
<sequence>MSLPRVSDPGLLPIAEKVAAAEPLSFEDGLALYATRDLHGVGRLANHARERLHGDNTYYNRNRHINYTNVCALSCKFCSFYRKRGEEGAYEMPIEQVIHIARQAADSGATEVHIVGGLHPWLKFDYYLDMLRGVRKECPQLHIKAFTAIEIIHFSRISRQSVSEVLVALREAGLGSLPGGGAEIFDDRVHDEIFKGKVRADKWFDVHRTAHSLGIFSNATMLYGHVETPAERVGHLLKLRELQAESLAAMQGKQAKAAFNCMIPLSFAPEQSELGYLPGNTGLTDLKTLAIARLMLDNVSHIKAFWIMQGVGLSQIALSWGCDDLDGTVVWYDITKREGEQQRPTHQEMHVSDLKRLIREAGRTPVERDTLYRPIRRESAAAAAAEQLVPVG</sequence>
<dbReference type="InterPro" id="IPR045567">
    <property type="entry name" value="CofH/MnqC-like_C"/>
</dbReference>
<keyword evidence="3 6" id="KW-0479">Metal-binding</keyword>
<dbReference type="HAMAP" id="MF_00993">
    <property type="entry name" value="MqnE"/>
    <property type="match status" value="1"/>
</dbReference>
<dbReference type="SUPFAM" id="SSF102114">
    <property type="entry name" value="Radical SAM enzymes"/>
    <property type="match status" value="1"/>
</dbReference>
<keyword evidence="2 6" id="KW-0949">S-adenosyl-L-methionine</keyword>
<dbReference type="PANTHER" id="PTHR43076:SF7">
    <property type="entry name" value="AMINODEOXYFUTALOSINE SYNTHASE"/>
    <property type="match status" value="1"/>
</dbReference>
<comment type="catalytic activity">
    <reaction evidence="6">
        <text>3-[(1-carboxyvinyl)-oxy]benzoate + S-adenosyl-L-methionine + H2O = 6-amino-6-deoxyfutalosine + hydrogencarbonate + L-methionine + H(+)</text>
        <dbReference type="Rhea" id="RHEA:33075"/>
        <dbReference type="ChEBI" id="CHEBI:15377"/>
        <dbReference type="ChEBI" id="CHEBI:15378"/>
        <dbReference type="ChEBI" id="CHEBI:17544"/>
        <dbReference type="ChEBI" id="CHEBI:57844"/>
        <dbReference type="ChEBI" id="CHEBI:59789"/>
        <dbReference type="ChEBI" id="CHEBI:64286"/>
        <dbReference type="ChEBI" id="CHEBI:76981"/>
        <dbReference type="EC" id="2.5.1.120"/>
    </reaction>
</comment>
<dbReference type="SFLD" id="SFLDG01389">
    <property type="entry name" value="menaquinone_synthsis_involved"/>
    <property type="match status" value="1"/>
</dbReference>
<dbReference type="Gene3D" id="3.20.20.70">
    <property type="entry name" value="Aldolase class I"/>
    <property type="match status" value="1"/>
</dbReference>
<protein>
    <recommendedName>
        <fullName evidence="6">Aminodeoxyfutalosine synthase</fullName>
        <shortName evidence="6">AFL synthase</shortName>
        <shortName evidence="6">Aminofutalosine synthase</shortName>
        <ecNumber evidence="6">2.5.1.120</ecNumber>
    </recommendedName>
    <alternativeName>
        <fullName evidence="6">Menaquinone biosynthetic enzyme MqnE</fullName>
    </alternativeName>
</protein>
<dbReference type="NCBIfam" id="TIGR00423">
    <property type="entry name" value="CofH family radical SAM protein"/>
    <property type="match status" value="1"/>
</dbReference>
<dbReference type="InterPro" id="IPR034405">
    <property type="entry name" value="F420"/>
</dbReference>
<feature type="binding site" evidence="6 7">
    <location>
        <position position="71"/>
    </location>
    <ligand>
        <name>[4Fe-4S] cluster</name>
        <dbReference type="ChEBI" id="CHEBI:49883"/>
        <note>4Fe-4S-S-AdoMet</note>
    </ligand>
</feature>
<dbReference type="PIRSF" id="PIRSF004762">
    <property type="entry name" value="CHP00423"/>
    <property type="match status" value="1"/>
</dbReference>
<evidence type="ECO:0000256" key="7">
    <source>
        <dbReference type="PIRSR" id="PIRSR004762-1"/>
    </source>
</evidence>
<keyword evidence="11" id="KW-1185">Reference proteome</keyword>
<dbReference type="GO" id="GO:0005506">
    <property type="term" value="F:iron ion binding"/>
    <property type="evidence" value="ECO:0007669"/>
    <property type="project" value="UniProtKB-UniRule"/>
</dbReference>
<dbReference type="SFLD" id="SFLDG01064">
    <property type="entry name" value="F420__menaquinone_cofactor_bio"/>
    <property type="match status" value="1"/>
</dbReference>
<dbReference type="EC" id="2.5.1.120" evidence="6"/>
<proteinExistence type="inferred from homology"/>
<feature type="binding site" evidence="6 7">
    <location>
        <position position="78"/>
    </location>
    <ligand>
        <name>[4Fe-4S] cluster</name>
        <dbReference type="ChEBI" id="CHEBI:49883"/>
        <note>4Fe-4S-S-AdoMet</note>
    </ligand>
</feature>
<comment type="pathway">
    <text evidence="6">Quinol/quinone metabolism; menaquinone biosynthesis.</text>
</comment>
<evidence type="ECO:0000256" key="1">
    <source>
        <dbReference type="ARBA" id="ARBA00022485"/>
    </source>
</evidence>
<keyword evidence="6" id="KW-0474">Menaquinone biosynthesis</keyword>
<dbReference type="PANTHER" id="PTHR43076">
    <property type="entry name" value="FO SYNTHASE (COFH)"/>
    <property type="match status" value="1"/>
</dbReference>
<dbReference type="SFLD" id="SFLDS00029">
    <property type="entry name" value="Radical_SAM"/>
    <property type="match status" value="1"/>
</dbReference>